<dbReference type="InterPro" id="IPR011333">
    <property type="entry name" value="SKP1/BTB/POZ_sf"/>
</dbReference>
<evidence type="ECO:0000313" key="3">
    <source>
        <dbReference type="EMBL" id="KAG2389341.1"/>
    </source>
</evidence>
<dbReference type="EMBL" id="PYSW02000007">
    <property type="protein sequence ID" value="KAG2389341.1"/>
    <property type="molecule type" value="Genomic_DNA"/>
</dbReference>
<dbReference type="RefSeq" id="XP_044553333.1">
    <property type="nucleotide sequence ID" value="XM_044689829.1"/>
</dbReference>
<protein>
    <recommendedName>
        <fullName evidence="2">BTB domain-containing protein</fullName>
    </recommendedName>
</protein>
<dbReference type="Gene3D" id="3.30.710.10">
    <property type="entry name" value="Potassium Channel Kv1.1, Chain A"/>
    <property type="match status" value="1"/>
</dbReference>
<dbReference type="CDD" id="cd18186">
    <property type="entry name" value="BTB_POZ_ZBTB_KLHL-like"/>
    <property type="match status" value="1"/>
</dbReference>
<dbReference type="Proteomes" id="UP000816034">
    <property type="component" value="Unassembled WGS sequence"/>
</dbReference>
<evidence type="ECO:0000256" key="1">
    <source>
        <dbReference type="SAM" id="MobiDB-lite"/>
    </source>
</evidence>
<comment type="caution">
    <text evidence="3">The sequence shown here is derived from an EMBL/GenBank/DDBJ whole genome shotgun (WGS) entry which is preliminary data.</text>
</comment>
<feature type="compositionally biased region" description="Basic and acidic residues" evidence="1">
    <location>
        <begin position="14"/>
        <end position="31"/>
    </location>
</feature>
<dbReference type="InterPro" id="IPR000210">
    <property type="entry name" value="BTB/POZ_dom"/>
</dbReference>
<sequence length="446" mass="52127">MKRGLAALEASDKKLKLSRDDDDQALEKDPRQQQTEEEEVEVHDDEELYMSYEDYWNVVAEIGCDDHNHDEEDFSDVIVRTSFHDYHLHKIILNRCNYFKMCMKRDSGFSDSNQFENGKLLMDLKAMEETFENNGSKIEKDMFDKIVNFIYCNHVEVQDADANDLYCLIQIGNFLDMKQLQDYIIQKTWPHFRIYLKERLGLELPLEELLFYSLNVVEDGNEYLMEIPEIPIEFLNFMFSQPKIPITCKLELLYKHFYQSTGKDLKEIDKSEIFTHPFVQPYSKLMHQLKEMLQQPGMTLSFIRESGAQYFAQMLCPELPSSSSTKIDIQITPAAYLEFNLEPSDDIIEEHFLFGTLLDLRIACGERSVCYWWTFQLSNLDFPYPIQVSFYIMYRNACGGLEHTKVISQGLPPLEKGESQEIGVVYGEQLYIGRVAMKGVLIVEKA</sequence>
<dbReference type="GeneID" id="68106354"/>
<accession>A0AA88GVS1</accession>
<dbReference type="SUPFAM" id="SSF54695">
    <property type="entry name" value="POZ domain"/>
    <property type="match status" value="1"/>
</dbReference>
<dbReference type="AlphaFoldDB" id="A0AA88GVS1"/>
<dbReference type="PROSITE" id="PS50097">
    <property type="entry name" value="BTB"/>
    <property type="match status" value="1"/>
</dbReference>
<proteinExistence type="predicted"/>
<organism evidence="3 4">
    <name type="scientific">Naegleria lovaniensis</name>
    <name type="common">Amoeba</name>
    <dbReference type="NCBI Taxonomy" id="51637"/>
    <lineage>
        <taxon>Eukaryota</taxon>
        <taxon>Discoba</taxon>
        <taxon>Heterolobosea</taxon>
        <taxon>Tetramitia</taxon>
        <taxon>Eutetramitia</taxon>
        <taxon>Vahlkampfiidae</taxon>
        <taxon>Naegleria</taxon>
    </lineage>
</organism>
<evidence type="ECO:0000259" key="2">
    <source>
        <dbReference type="PROSITE" id="PS50097"/>
    </source>
</evidence>
<feature type="compositionally biased region" description="Acidic residues" evidence="1">
    <location>
        <begin position="35"/>
        <end position="44"/>
    </location>
</feature>
<reference evidence="3 4" key="1">
    <citation type="journal article" date="2018" name="BMC Genomics">
        <title>The genome of Naegleria lovaniensis, the basis for a comparative approach to unravel pathogenicity factors of the human pathogenic amoeba N. fowleri.</title>
        <authorList>
            <person name="Liechti N."/>
            <person name="Schurch N."/>
            <person name="Bruggmann R."/>
            <person name="Wittwer M."/>
        </authorList>
    </citation>
    <scope>NUCLEOTIDE SEQUENCE [LARGE SCALE GENOMIC DNA]</scope>
    <source>
        <strain evidence="3 4">ATCC 30569</strain>
    </source>
</reference>
<name>A0AA88GVS1_NAELO</name>
<feature type="domain" description="BTB" evidence="2">
    <location>
        <begin position="75"/>
        <end position="159"/>
    </location>
</feature>
<keyword evidence="4" id="KW-1185">Reference proteome</keyword>
<evidence type="ECO:0000313" key="4">
    <source>
        <dbReference type="Proteomes" id="UP000816034"/>
    </source>
</evidence>
<dbReference type="Pfam" id="PF00651">
    <property type="entry name" value="BTB"/>
    <property type="match status" value="1"/>
</dbReference>
<gene>
    <name evidence="3" type="ORF">C9374_013901</name>
</gene>
<feature type="region of interest" description="Disordered" evidence="1">
    <location>
        <begin position="14"/>
        <end position="44"/>
    </location>
</feature>